<comment type="caution">
    <text evidence="3">The sequence shown here is derived from an EMBL/GenBank/DDBJ whole genome shotgun (WGS) entry which is preliminary data.</text>
</comment>
<dbReference type="Pfam" id="PF06742">
    <property type="entry name" value="DUF1214"/>
    <property type="match status" value="1"/>
</dbReference>
<dbReference type="InterPro" id="IPR010679">
    <property type="entry name" value="DUF1254"/>
</dbReference>
<dbReference type="PANTHER" id="PTHR36509:SF2">
    <property type="entry name" value="BLL3101 PROTEIN"/>
    <property type="match status" value="1"/>
</dbReference>
<dbReference type="EMBL" id="BAAATR010000003">
    <property type="protein sequence ID" value="GAA2231778.1"/>
    <property type="molecule type" value="Genomic_DNA"/>
</dbReference>
<organism evidence="3 4">
    <name type="scientific">Kitasatospora cystarginea</name>
    <dbReference type="NCBI Taxonomy" id="58350"/>
    <lineage>
        <taxon>Bacteria</taxon>
        <taxon>Bacillati</taxon>
        <taxon>Actinomycetota</taxon>
        <taxon>Actinomycetes</taxon>
        <taxon>Kitasatosporales</taxon>
        <taxon>Streptomycetaceae</taxon>
        <taxon>Kitasatospora</taxon>
    </lineage>
</organism>
<feature type="domain" description="DUF1254" evidence="2">
    <location>
        <begin position="48"/>
        <end position="177"/>
    </location>
</feature>
<feature type="domain" description="DUF1214" evidence="1">
    <location>
        <begin position="325"/>
        <end position="433"/>
    </location>
</feature>
<dbReference type="SUPFAM" id="SSF160935">
    <property type="entry name" value="VPA0735-like"/>
    <property type="match status" value="1"/>
</dbReference>
<dbReference type="InterPro" id="IPR037049">
    <property type="entry name" value="DUF1214_C_sf"/>
</dbReference>
<gene>
    <name evidence="3" type="ORF">GCM10010430_10160</name>
</gene>
<keyword evidence="4" id="KW-1185">Reference proteome</keyword>
<evidence type="ECO:0000313" key="3">
    <source>
        <dbReference type="EMBL" id="GAA2231778.1"/>
    </source>
</evidence>
<evidence type="ECO:0000313" key="4">
    <source>
        <dbReference type="Proteomes" id="UP001500305"/>
    </source>
</evidence>
<dbReference type="Pfam" id="PF06863">
    <property type="entry name" value="DUF1254"/>
    <property type="match status" value="1"/>
</dbReference>
<dbReference type="PANTHER" id="PTHR36509">
    <property type="entry name" value="BLL3101 PROTEIN"/>
    <property type="match status" value="1"/>
</dbReference>
<name>A0ABP5QCB7_9ACTN</name>
<evidence type="ECO:0000259" key="2">
    <source>
        <dbReference type="Pfam" id="PF06863"/>
    </source>
</evidence>
<dbReference type="InterPro" id="IPR037050">
    <property type="entry name" value="DUF1254_sf"/>
</dbReference>
<dbReference type="Gene3D" id="2.60.120.600">
    <property type="entry name" value="Domain of unknown function DUF1214, C-terminal domain"/>
    <property type="match status" value="1"/>
</dbReference>
<protein>
    <submittedName>
        <fullName evidence="3">DUF1254 domain-containing protein</fullName>
    </submittedName>
</protein>
<proteinExistence type="predicted"/>
<dbReference type="RefSeq" id="WP_344634972.1">
    <property type="nucleotide sequence ID" value="NZ_BAAATR010000003.1"/>
</dbReference>
<accession>A0ABP5QCB7</accession>
<dbReference type="Proteomes" id="UP001500305">
    <property type="component" value="Unassembled WGS sequence"/>
</dbReference>
<sequence>MSDAASDAALEALAADAYVYGSPIVRDLTTVGAFVARGMGGGLPPTPFNHFAHAREPATPRTEFPSVNSDTLYSFAQLDLSGGPILLHVPDSRGSYYVLQFVDAWTNNFAYLGRRSTGTAEQTWLITPPHWHGTPSEDVQVIVSPTVVATIVGRYACGGPADLPRVLDLQRHLALTPLEPGGVYAGIPAPDPAVPGELGFLERLRQWMAAFPPAEPDLAYQQRFAPLGLLDAGPSPFSAADPAFAQALVRGLAAGRQRVEAVTRPTEDRPAGEWAVSLHLYDYNLDHFGPGTVASREWRAADRRAAYLIRAAAAHTGLWGNHAYEATYATTHDDAAGKPLTGAHSYTLRLDDPPPVDAFWSLTVYELPDRRLTENPIGRYSIGDRTQGLAYGEDGSLTLVLQHERPAEPAETANWLPTPAGEFRPILRMYQPRAAVLDGSYRLPPLEPR</sequence>
<reference evidence="4" key="1">
    <citation type="journal article" date="2019" name="Int. J. Syst. Evol. Microbiol.">
        <title>The Global Catalogue of Microorganisms (GCM) 10K type strain sequencing project: providing services to taxonomists for standard genome sequencing and annotation.</title>
        <authorList>
            <consortium name="The Broad Institute Genomics Platform"/>
            <consortium name="The Broad Institute Genome Sequencing Center for Infectious Disease"/>
            <person name="Wu L."/>
            <person name="Ma J."/>
        </authorList>
    </citation>
    <scope>NUCLEOTIDE SEQUENCE [LARGE SCALE GENOMIC DNA]</scope>
    <source>
        <strain evidence="4">JCM 7356</strain>
    </source>
</reference>
<dbReference type="InterPro" id="IPR010621">
    <property type="entry name" value="DUF1214"/>
</dbReference>
<dbReference type="Gene3D" id="2.60.40.1610">
    <property type="entry name" value="Domain of unknown function DUF1254"/>
    <property type="match status" value="1"/>
</dbReference>
<evidence type="ECO:0000259" key="1">
    <source>
        <dbReference type="Pfam" id="PF06742"/>
    </source>
</evidence>